<sequence>MYISIPNSLHLQYSSSLQAFLMVILFSLFYITFGPKIASATTFDVTLYNAIGDGITDDTAAFVQAWGDLCADISENPTLIIPSDKTFLIHCVAFAGPCKSSSSSILIKLLGDITAPKSLVGWESCDTQGHLMYFRSVQGLTIAGPGQIDGQGSIWWGDGDVKLMLLFKNCDGLRLRGSRFVNSPKTHISISGCKGADIQSPHISAPDYSPNTNGIDISWSSHINIHDSSIGSGGLGKHSSYTAVEKVLVRQSYFTSTQNGARIKTVPYGKGYARSIVFEHILLSNVKNPIIIDQHYCTNMSNADCHAPFNCTGIVTDDVEVTGEGVFASCQNVHGDFTQTTPHITCA</sequence>
<evidence type="ECO:0000256" key="2">
    <source>
        <dbReference type="ARBA" id="ARBA00008834"/>
    </source>
</evidence>
<dbReference type="Gene3D" id="2.160.20.10">
    <property type="entry name" value="Single-stranded right-handed beta-helix, Pectin lyase-like"/>
    <property type="match status" value="1"/>
</dbReference>
<dbReference type="GO" id="GO:0004650">
    <property type="term" value="F:polygalacturonase activity"/>
    <property type="evidence" value="ECO:0007669"/>
    <property type="project" value="UniProtKB-EC"/>
</dbReference>
<dbReference type="Pfam" id="PF00295">
    <property type="entry name" value="Glyco_hydro_28"/>
    <property type="match status" value="1"/>
</dbReference>
<protein>
    <submittedName>
        <fullName evidence="10">Polygalacturonase</fullName>
        <ecNumber evidence="10">3.2.1.15</ecNumber>
    </submittedName>
</protein>
<comment type="caution">
    <text evidence="10">The sequence shown here is derived from an EMBL/GenBank/DDBJ whole genome shotgun (WGS) entry which is preliminary data.</text>
</comment>
<keyword evidence="3" id="KW-0134">Cell wall</keyword>
<dbReference type="PANTHER" id="PTHR31375">
    <property type="match status" value="1"/>
</dbReference>
<proteinExistence type="inferred from homology"/>
<keyword evidence="9" id="KW-0472">Membrane</keyword>
<keyword evidence="6 8" id="KW-0326">Glycosidase</keyword>
<dbReference type="GO" id="GO:0005975">
    <property type="term" value="P:carbohydrate metabolic process"/>
    <property type="evidence" value="ECO:0007669"/>
    <property type="project" value="InterPro"/>
</dbReference>
<dbReference type="GO" id="GO:0071555">
    <property type="term" value="P:cell wall organization"/>
    <property type="evidence" value="ECO:0007669"/>
    <property type="project" value="UniProtKB-KW"/>
</dbReference>
<feature type="transmembrane region" description="Helical" evidence="9">
    <location>
        <begin position="12"/>
        <end position="33"/>
    </location>
</feature>
<accession>A0A9K3EGT3</accession>
<evidence type="ECO:0000256" key="7">
    <source>
        <dbReference type="ARBA" id="ARBA00023316"/>
    </source>
</evidence>
<dbReference type="InterPro" id="IPR011050">
    <property type="entry name" value="Pectin_lyase_fold/virulence"/>
</dbReference>
<name>A0A9K3EGT3_HELAN</name>
<dbReference type="InterPro" id="IPR000743">
    <property type="entry name" value="Glyco_hydro_28"/>
</dbReference>
<dbReference type="EC" id="3.2.1.15" evidence="10"/>
<dbReference type="Gramene" id="mRNA:HanXRQr2_Chr13g0587901">
    <property type="protein sequence ID" value="mRNA:HanXRQr2_Chr13g0587901"/>
    <property type="gene ID" value="HanXRQr2_Chr13g0587901"/>
</dbReference>
<evidence type="ECO:0000313" key="11">
    <source>
        <dbReference type="Proteomes" id="UP000215914"/>
    </source>
</evidence>
<keyword evidence="7" id="KW-0961">Cell wall biogenesis/degradation</keyword>
<dbReference type="SUPFAM" id="SSF51126">
    <property type="entry name" value="Pectin lyase-like"/>
    <property type="match status" value="1"/>
</dbReference>
<evidence type="ECO:0000256" key="6">
    <source>
        <dbReference type="ARBA" id="ARBA00023295"/>
    </source>
</evidence>
<evidence type="ECO:0000256" key="5">
    <source>
        <dbReference type="ARBA" id="ARBA00022801"/>
    </source>
</evidence>
<comment type="subcellular location">
    <subcellularLocation>
        <location evidence="1">Secreted</location>
        <location evidence="1">Cell wall</location>
    </subcellularLocation>
</comment>
<evidence type="ECO:0000256" key="9">
    <source>
        <dbReference type="SAM" id="Phobius"/>
    </source>
</evidence>
<keyword evidence="5 8" id="KW-0378">Hydrolase</keyword>
<reference evidence="10" key="1">
    <citation type="journal article" date="2017" name="Nature">
        <title>The sunflower genome provides insights into oil metabolism, flowering and Asterid evolution.</title>
        <authorList>
            <person name="Badouin H."/>
            <person name="Gouzy J."/>
            <person name="Grassa C.J."/>
            <person name="Murat F."/>
            <person name="Staton S.E."/>
            <person name="Cottret L."/>
            <person name="Lelandais-Briere C."/>
            <person name="Owens G.L."/>
            <person name="Carrere S."/>
            <person name="Mayjonade B."/>
            <person name="Legrand L."/>
            <person name="Gill N."/>
            <person name="Kane N.C."/>
            <person name="Bowers J.E."/>
            <person name="Hubner S."/>
            <person name="Bellec A."/>
            <person name="Berard A."/>
            <person name="Berges H."/>
            <person name="Blanchet N."/>
            <person name="Boniface M.C."/>
            <person name="Brunel D."/>
            <person name="Catrice O."/>
            <person name="Chaidir N."/>
            <person name="Claudel C."/>
            <person name="Donnadieu C."/>
            <person name="Faraut T."/>
            <person name="Fievet G."/>
            <person name="Helmstetter N."/>
            <person name="King M."/>
            <person name="Knapp S.J."/>
            <person name="Lai Z."/>
            <person name="Le Paslier M.C."/>
            <person name="Lippi Y."/>
            <person name="Lorenzon L."/>
            <person name="Mandel J.R."/>
            <person name="Marage G."/>
            <person name="Marchand G."/>
            <person name="Marquand E."/>
            <person name="Bret-Mestries E."/>
            <person name="Morien E."/>
            <person name="Nambeesan S."/>
            <person name="Nguyen T."/>
            <person name="Pegot-Espagnet P."/>
            <person name="Pouilly N."/>
            <person name="Raftis F."/>
            <person name="Sallet E."/>
            <person name="Schiex T."/>
            <person name="Thomas J."/>
            <person name="Vandecasteele C."/>
            <person name="Vares D."/>
            <person name="Vear F."/>
            <person name="Vautrin S."/>
            <person name="Crespi M."/>
            <person name="Mangin B."/>
            <person name="Burke J.M."/>
            <person name="Salse J."/>
            <person name="Munos S."/>
            <person name="Vincourt P."/>
            <person name="Rieseberg L.H."/>
            <person name="Langlade N.B."/>
        </authorList>
    </citation>
    <scope>NUCLEOTIDE SEQUENCE</scope>
    <source>
        <tissue evidence="10">Leaves</tissue>
    </source>
</reference>
<dbReference type="InterPro" id="IPR012334">
    <property type="entry name" value="Pectin_lyas_fold"/>
</dbReference>
<gene>
    <name evidence="10" type="ORF">HanXRQr2_Chr13g0587901</name>
</gene>
<evidence type="ECO:0000256" key="3">
    <source>
        <dbReference type="ARBA" id="ARBA00022512"/>
    </source>
</evidence>
<evidence type="ECO:0000256" key="8">
    <source>
        <dbReference type="RuleBase" id="RU361169"/>
    </source>
</evidence>
<reference evidence="10" key="2">
    <citation type="submission" date="2020-06" db="EMBL/GenBank/DDBJ databases">
        <title>Helianthus annuus Genome sequencing and assembly Release 2.</title>
        <authorList>
            <person name="Gouzy J."/>
            <person name="Langlade N."/>
            <person name="Munos S."/>
        </authorList>
    </citation>
    <scope>NUCLEOTIDE SEQUENCE</scope>
    <source>
        <tissue evidence="10">Leaves</tissue>
    </source>
</reference>
<evidence type="ECO:0000256" key="1">
    <source>
        <dbReference type="ARBA" id="ARBA00004191"/>
    </source>
</evidence>
<keyword evidence="4" id="KW-0964">Secreted</keyword>
<organism evidence="10 11">
    <name type="scientific">Helianthus annuus</name>
    <name type="common">Common sunflower</name>
    <dbReference type="NCBI Taxonomy" id="4232"/>
    <lineage>
        <taxon>Eukaryota</taxon>
        <taxon>Viridiplantae</taxon>
        <taxon>Streptophyta</taxon>
        <taxon>Embryophyta</taxon>
        <taxon>Tracheophyta</taxon>
        <taxon>Spermatophyta</taxon>
        <taxon>Magnoliopsida</taxon>
        <taxon>eudicotyledons</taxon>
        <taxon>Gunneridae</taxon>
        <taxon>Pentapetalae</taxon>
        <taxon>asterids</taxon>
        <taxon>campanulids</taxon>
        <taxon>Asterales</taxon>
        <taxon>Asteraceae</taxon>
        <taxon>Asteroideae</taxon>
        <taxon>Heliantheae alliance</taxon>
        <taxon>Heliantheae</taxon>
        <taxon>Helianthus</taxon>
    </lineage>
</organism>
<keyword evidence="9" id="KW-1133">Transmembrane helix</keyword>
<keyword evidence="9" id="KW-0812">Transmembrane</keyword>
<evidence type="ECO:0000256" key="4">
    <source>
        <dbReference type="ARBA" id="ARBA00022525"/>
    </source>
</evidence>
<dbReference type="EMBL" id="MNCJ02000328">
    <property type="protein sequence ID" value="KAF5773371.1"/>
    <property type="molecule type" value="Genomic_DNA"/>
</dbReference>
<dbReference type="Proteomes" id="UP000215914">
    <property type="component" value="Unassembled WGS sequence"/>
</dbReference>
<comment type="similarity">
    <text evidence="2 8">Belongs to the glycosyl hydrolase 28 family.</text>
</comment>
<evidence type="ECO:0000313" key="10">
    <source>
        <dbReference type="EMBL" id="KAF5773371.1"/>
    </source>
</evidence>
<dbReference type="AlphaFoldDB" id="A0A9K3EGT3"/>
<keyword evidence="11" id="KW-1185">Reference proteome</keyword>